<evidence type="ECO:0000313" key="2">
    <source>
        <dbReference type="Proteomes" id="UP000256388"/>
    </source>
</evidence>
<comment type="caution">
    <text evidence="1">The sequence shown here is derived from an EMBL/GenBank/DDBJ whole genome shotgun (WGS) entry which is preliminary data.</text>
</comment>
<reference evidence="1 2" key="1">
    <citation type="submission" date="2018-08" db="EMBL/GenBank/DDBJ databases">
        <title>Genomic Encyclopedia of Type Strains, Phase IV (KMG-IV): sequencing the most valuable type-strain genomes for metagenomic binning, comparative biology and taxonomic classification.</title>
        <authorList>
            <person name="Goeker M."/>
        </authorList>
    </citation>
    <scope>NUCLEOTIDE SEQUENCE [LARGE SCALE GENOMIC DNA]</scope>
    <source>
        <strain evidence="1 2">DSM 23923</strain>
    </source>
</reference>
<gene>
    <name evidence="1" type="ORF">DFR64_2313</name>
</gene>
<organism evidence="1 2">
    <name type="scientific">Pelolinea submarina</name>
    <dbReference type="NCBI Taxonomy" id="913107"/>
    <lineage>
        <taxon>Bacteria</taxon>
        <taxon>Bacillati</taxon>
        <taxon>Chloroflexota</taxon>
        <taxon>Anaerolineae</taxon>
        <taxon>Anaerolineales</taxon>
        <taxon>Anaerolineaceae</taxon>
        <taxon>Pelolinea</taxon>
    </lineage>
</organism>
<sequence length="542" mass="61213">MPTLIESIIDYEPDQLDMLAEQWGIQQELDPAKSAARQIAARLQDRELFDEVLQALPDKAYQALLRLARSGGRQPLDQFQRVFGELREMGAARREKVRPDRNPGSITEKLYYSGFIARAFLREGGQPQEFIYLPEEFQQFMSAEIERLESDNIPALPNYTPARVYTASDIILEHACTLLAGLRKGLAPEQIALVNPQVPVDFLQTLLSEAGLLNGGKPDPERIGAFLEAPHARSFSTLNQVWQHSTAVNETKLLQHLAFEGTLKINTLQLRQRLLALFAPLPAGQWFDLDEFSGWIKQRQPDFLRSAGDYDSWIIQHKEKGFYLKGFEHWDEVEGELLKAALTGPFFWLGLVDLGTRSKSGKAQLFRRSAWTEALLEGQTLEYAPAEVDSFALNKDGGLLVERGFPLSLRYQLARFCDWGLEKKGKYSYRISPPALQEALRQGLQVNQLIVLINKHARKPLPPNIPQALERWKQHELEAVFEQPVLLRVRSAVILDQLLATRSGNTLTRLNDTTAVVKSGSVQALKEALLDMGILADVRLEV</sequence>
<dbReference type="Proteomes" id="UP000256388">
    <property type="component" value="Unassembled WGS sequence"/>
</dbReference>
<name>A0A347ZVT2_9CHLR</name>
<evidence type="ECO:0008006" key="3">
    <source>
        <dbReference type="Google" id="ProtNLM"/>
    </source>
</evidence>
<protein>
    <recommendedName>
        <fullName evidence="3">Helicase XPB/Ssl2 N-terminal domain-containing protein</fullName>
    </recommendedName>
</protein>
<dbReference type="RefSeq" id="WP_116225586.1">
    <property type="nucleotide sequence ID" value="NZ_AP018437.1"/>
</dbReference>
<proteinExistence type="predicted"/>
<dbReference type="AlphaFoldDB" id="A0A347ZVT2"/>
<dbReference type="OrthoDB" id="136853at2"/>
<dbReference type="EMBL" id="QUMS01000003">
    <property type="protein sequence ID" value="REG07109.1"/>
    <property type="molecule type" value="Genomic_DNA"/>
</dbReference>
<accession>A0A347ZVT2</accession>
<evidence type="ECO:0000313" key="1">
    <source>
        <dbReference type="EMBL" id="REG07109.1"/>
    </source>
</evidence>
<keyword evidence="2" id="KW-1185">Reference proteome</keyword>